<feature type="chain" id="PRO_5012043993" evidence="2">
    <location>
        <begin position="25"/>
        <end position="213"/>
    </location>
</feature>
<feature type="region of interest" description="Disordered" evidence="1">
    <location>
        <begin position="171"/>
        <end position="213"/>
    </location>
</feature>
<reference evidence="3 4" key="1">
    <citation type="submission" date="2014-02" db="EMBL/GenBank/DDBJ databases">
        <title>Transposable element dynamics among asymbiotic and ectomycorrhizal Amanita fungi.</title>
        <authorList>
            <consortium name="DOE Joint Genome Institute"/>
            <person name="Hess J."/>
            <person name="Skrede I."/>
            <person name="Wolfe B."/>
            <person name="LaButti K."/>
            <person name="Ohm R.A."/>
            <person name="Grigoriev I.V."/>
            <person name="Pringle A."/>
        </authorList>
    </citation>
    <scope>NUCLEOTIDE SEQUENCE [LARGE SCALE GENOMIC DNA]</scope>
    <source>
        <strain evidence="3 4">SKay4041</strain>
    </source>
</reference>
<dbReference type="Proteomes" id="UP000242287">
    <property type="component" value="Unassembled WGS sequence"/>
</dbReference>
<evidence type="ECO:0000313" key="4">
    <source>
        <dbReference type="Proteomes" id="UP000242287"/>
    </source>
</evidence>
<organism evidence="3 4">
    <name type="scientific">Amanita thiersii Skay4041</name>
    <dbReference type="NCBI Taxonomy" id="703135"/>
    <lineage>
        <taxon>Eukaryota</taxon>
        <taxon>Fungi</taxon>
        <taxon>Dikarya</taxon>
        <taxon>Basidiomycota</taxon>
        <taxon>Agaricomycotina</taxon>
        <taxon>Agaricomycetes</taxon>
        <taxon>Agaricomycetidae</taxon>
        <taxon>Agaricales</taxon>
        <taxon>Pluteineae</taxon>
        <taxon>Amanitaceae</taxon>
        <taxon>Amanita</taxon>
    </lineage>
</organism>
<feature type="compositionally biased region" description="Polar residues" evidence="1">
    <location>
        <begin position="184"/>
        <end position="198"/>
    </location>
</feature>
<evidence type="ECO:0000313" key="3">
    <source>
        <dbReference type="EMBL" id="PFH52507.1"/>
    </source>
</evidence>
<feature type="signal peptide" evidence="2">
    <location>
        <begin position="1"/>
        <end position="24"/>
    </location>
</feature>
<name>A0A2A9NW30_9AGAR</name>
<dbReference type="EMBL" id="KZ301979">
    <property type="protein sequence ID" value="PFH52507.1"/>
    <property type="molecule type" value="Genomic_DNA"/>
</dbReference>
<keyword evidence="4" id="KW-1185">Reference proteome</keyword>
<proteinExistence type="predicted"/>
<keyword evidence="2" id="KW-0732">Signal</keyword>
<protein>
    <submittedName>
        <fullName evidence="3">Uncharacterized protein</fullName>
    </submittedName>
</protein>
<sequence>MLAIHLSSAIVAGLLLSQADCGAAFALKKRTDSVLSFAAHRSPSEKARVDRINLEQLMDQTLRQHPASNPGPKSWSYQVRYKQDRVKREMEEEDSNLPQWGRPQRQETGRYLQLGHQQVSIKRQQKGTRQVLIKEQRKQRGLQQAWFDEPQGQIIRREPQRYMKVQTKEKYWEPNWGPRPDPQQRYSMQAGQLLTSKPQFDETGQPIGDDAAP</sequence>
<accession>A0A2A9NW30</accession>
<feature type="region of interest" description="Disordered" evidence="1">
    <location>
        <begin position="86"/>
        <end position="105"/>
    </location>
</feature>
<gene>
    <name evidence="3" type="ORF">AMATHDRAFT_57132</name>
</gene>
<evidence type="ECO:0000256" key="2">
    <source>
        <dbReference type="SAM" id="SignalP"/>
    </source>
</evidence>
<dbReference type="AlphaFoldDB" id="A0A2A9NW30"/>
<evidence type="ECO:0000256" key="1">
    <source>
        <dbReference type="SAM" id="MobiDB-lite"/>
    </source>
</evidence>